<feature type="domain" description="O-methyltransferase C-terminal" evidence="4">
    <location>
        <begin position="300"/>
        <end position="450"/>
    </location>
</feature>
<comment type="caution">
    <text evidence="5">The sequence shown here is derived from an EMBL/GenBank/DDBJ whole genome shotgun (WGS) entry which is preliminary data.</text>
</comment>
<keyword evidence="1 5" id="KW-0489">Methyltransferase</keyword>
<accession>A0A8H6DHP6</accession>
<evidence type="ECO:0000256" key="1">
    <source>
        <dbReference type="ARBA" id="ARBA00022603"/>
    </source>
</evidence>
<proteinExistence type="predicted"/>
<gene>
    <name evidence="5" type="ORF">FMUND_5455</name>
</gene>
<dbReference type="PROSITE" id="PS51683">
    <property type="entry name" value="SAM_OMT_II"/>
    <property type="match status" value="1"/>
</dbReference>
<dbReference type="InterPro" id="IPR016461">
    <property type="entry name" value="COMT-like"/>
</dbReference>
<keyword evidence="6" id="KW-1185">Reference proteome</keyword>
<dbReference type="Pfam" id="PF00891">
    <property type="entry name" value="Methyltransf_2"/>
    <property type="match status" value="1"/>
</dbReference>
<dbReference type="InterPro" id="IPR036390">
    <property type="entry name" value="WH_DNA-bd_sf"/>
</dbReference>
<dbReference type="SUPFAM" id="SSF46785">
    <property type="entry name" value="Winged helix' DNA-binding domain"/>
    <property type="match status" value="1"/>
</dbReference>
<organism evidence="5 6">
    <name type="scientific">Fusarium mundagurra</name>
    <dbReference type="NCBI Taxonomy" id="1567541"/>
    <lineage>
        <taxon>Eukaryota</taxon>
        <taxon>Fungi</taxon>
        <taxon>Dikarya</taxon>
        <taxon>Ascomycota</taxon>
        <taxon>Pezizomycotina</taxon>
        <taxon>Sordariomycetes</taxon>
        <taxon>Hypocreomycetidae</taxon>
        <taxon>Hypocreales</taxon>
        <taxon>Nectriaceae</taxon>
        <taxon>Fusarium</taxon>
        <taxon>Fusarium fujikuroi species complex</taxon>
    </lineage>
</organism>
<dbReference type="AlphaFoldDB" id="A0A8H6DHP6"/>
<dbReference type="PANTHER" id="PTHR43712:SF12">
    <property type="entry name" value="STERIGMATOCYSTIN 8-O-METHYLTRANSFERASE"/>
    <property type="match status" value="1"/>
</dbReference>
<keyword evidence="2 5" id="KW-0808">Transferase</keyword>
<dbReference type="PANTHER" id="PTHR43712">
    <property type="entry name" value="PUTATIVE (AFU_ORTHOLOGUE AFUA_4G14580)-RELATED"/>
    <property type="match status" value="1"/>
</dbReference>
<reference evidence="5 6" key="1">
    <citation type="submission" date="2020-05" db="EMBL/GenBank/DDBJ databases">
        <title>Identification and distribution of gene clusters putatively required for synthesis of sphingolipid metabolism inhibitors in phylogenetically diverse species of the filamentous fungus Fusarium.</title>
        <authorList>
            <person name="Kim H.-S."/>
            <person name="Busman M."/>
            <person name="Brown D.W."/>
            <person name="Divon H."/>
            <person name="Uhlig S."/>
            <person name="Proctor R.H."/>
        </authorList>
    </citation>
    <scope>NUCLEOTIDE SEQUENCE [LARGE SCALE GENOMIC DNA]</scope>
    <source>
        <strain evidence="5 6">NRRL 66235</strain>
    </source>
</reference>
<evidence type="ECO:0000259" key="4">
    <source>
        <dbReference type="Pfam" id="PF00891"/>
    </source>
</evidence>
<sequence>MTTTTPSLTSLAEAASQAATALAAKLEKGRHPAPSFEQDGLADYPKDPEIIGLRMQLLDATTDLYRLALGPTDSSFMGPLLVRGAISTLRKVELTADIQAFHDASVTNILNQFNFWNAVPIDGSATYAEIAAQVNLPESIVRRVLKYAISIRIFASVNGQPDSVCHTSISALPARNPLYQNWLRHLLEEAGPGSLHVAESLRKFSSGKQEPSQEPAESGFSLANVDKLDKPQTFWDYVNREVEGKPKGWRSARFAECMQVAASASAIKTDDLIKSAYDWNKLGEATVVDVSHWEELHWLKYTDISQIGGSSGHDSTTIAQAFPNLKFIVQDLPQLRTSFDEQVPAEIKSRVEFEPHDFLQAQNTKGDVYMLKMVLHDWPDEYAANILRHLVPHLERGSRVLLVEAVAPPDTAALPFATLSHMLNAADMHMLQFFNSQERSLQDWTNLLAKTDERLTFTYVSEVPGSVHQFLEVGLRT</sequence>
<dbReference type="EMBL" id="JAAOAN010000175">
    <property type="protein sequence ID" value="KAF5717911.1"/>
    <property type="molecule type" value="Genomic_DNA"/>
</dbReference>
<dbReference type="OrthoDB" id="1606438at2759"/>
<keyword evidence="3" id="KW-0949">S-adenosyl-L-methionine</keyword>
<dbReference type="GO" id="GO:0008171">
    <property type="term" value="F:O-methyltransferase activity"/>
    <property type="evidence" value="ECO:0007669"/>
    <property type="project" value="InterPro"/>
</dbReference>
<evidence type="ECO:0000256" key="2">
    <source>
        <dbReference type="ARBA" id="ARBA00022679"/>
    </source>
</evidence>
<dbReference type="InterPro" id="IPR036388">
    <property type="entry name" value="WH-like_DNA-bd_sf"/>
</dbReference>
<evidence type="ECO:0000313" key="6">
    <source>
        <dbReference type="Proteomes" id="UP000544331"/>
    </source>
</evidence>
<evidence type="ECO:0000313" key="5">
    <source>
        <dbReference type="EMBL" id="KAF5717911.1"/>
    </source>
</evidence>
<dbReference type="InterPro" id="IPR001077">
    <property type="entry name" value="COMT_C"/>
</dbReference>
<protein>
    <submittedName>
        <fullName evidence="5">Methyltransferase</fullName>
    </submittedName>
</protein>
<dbReference type="Proteomes" id="UP000544331">
    <property type="component" value="Unassembled WGS sequence"/>
</dbReference>
<dbReference type="Gene3D" id="3.40.50.150">
    <property type="entry name" value="Vaccinia Virus protein VP39"/>
    <property type="match status" value="1"/>
</dbReference>
<dbReference type="Gene3D" id="1.10.10.10">
    <property type="entry name" value="Winged helix-like DNA-binding domain superfamily/Winged helix DNA-binding domain"/>
    <property type="match status" value="1"/>
</dbReference>
<dbReference type="SUPFAM" id="SSF53335">
    <property type="entry name" value="S-adenosyl-L-methionine-dependent methyltransferases"/>
    <property type="match status" value="1"/>
</dbReference>
<name>A0A8H6DHP6_9HYPO</name>
<evidence type="ECO:0000256" key="3">
    <source>
        <dbReference type="ARBA" id="ARBA00022691"/>
    </source>
</evidence>
<dbReference type="GO" id="GO:0032259">
    <property type="term" value="P:methylation"/>
    <property type="evidence" value="ECO:0007669"/>
    <property type="project" value="UniProtKB-KW"/>
</dbReference>
<dbReference type="InterPro" id="IPR029063">
    <property type="entry name" value="SAM-dependent_MTases_sf"/>
</dbReference>